<name>A0A452GIP5_9SAUR</name>
<keyword evidence="6" id="KW-1133">Transmembrane helix</keyword>
<dbReference type="Gene3D" id="2.60.40.10">
    <property type="entry name" value="Immunoglobulins"/>
    <property type="match status" value="2"/>
</dbReference>
<sequence>MMMLINRRSSRLSRPAPKDFGVLVLCLRTASQHLPLLPGSTQRHTESSEDMEVPSKKPSLPILLVTLISLSPDILIAQAPTPHSRVNGTLGRSVVLSVDLSPGKKVKEIEWSFRAGSGVTIQVAEFTGGKFERPDPSDRFKQRLEKYNETSLRIKALELGDSGVYEARIKIVPATVEEQAFLLAVYEPVPQPQIRSQLLASTLEGCNVTLQCQGSGKGNVSISWGRGNPVQELDPGRHQLSLDGRRLQLSLQPSSLNATYTCTVSNPVDQKIVSFDLQSICRSGDADASFSKPGYIVLTFFLLVLSLGTAVWCWRMNNEKSADPAATPTGPVEESPSDPQYAEILRSPPEGNDQALRHLENNTERSPQKEPLITTIYDKLQRTPENTSEEVT</sequence>
<dbReference type="InterPro" id="IPR003599">
    <property type="entry name" value="Ig_sub"/>
</dbReference>
<dbReference type="InterPro" id="IPR013106">
    <property type="entry name" value="Ig_V-set"/>
</dbReference>
<keyword evidence="6" id="KW-0812">Transmembrane</keyword>
<dbReference type="InterPro" id="IPR013783">
    <property type="entry name" value="Ig-like_fold"/>
</dbReference>
<reference evidence="9" key="1">
    <citation type="journal article" date="2017" name="PLoS ONE">
        <title>The Agassiz's desert tortoise genome provides a resource for the conservation of a threatened species.</title>
        <authorList>
            <person name="Tollis M."/>
            <person name="DeNardo D.F."/>
            <person name="Cornelius J.A."/>
            <person name="Dolby G.A."/>
            <person name="Edwards T."/>
            <person name="Henen B.T."/>
            <person name="Karl A.E."/>
            <person name="Murphy R.W."/>
            <person name="Kusumi K."/>
        </authorList>
    </citation>
    <scope>NUCLEOTIDE SEQUENCE [LARGE SCALE GENOMIC DNA]</scope>
</reference>
<feature type="compositionally biased region" description="Basic and acidic residues" evidence="5">
    <location>
        <begin position="355"/>
        <end position="368"/>
    </location>
</feature>
<accession>A0A452GIP5</accession>
<dbReference type="SUPFAM" id="SSF48726">
    <property type="entry name" value="Immunoglobulin"/>
    <property type="match status" value="2"/>
</dbReference>
<dbReference type="SMART" id="SM00409">
    <property type="entry name" value="IG"/>
    <property type="match status" value="2"/>
</dbReference>
<evidence type="ECO:0000313" key="9">
    <source>
        <dbReference type="Proteomes" id="UP000291020"/>
    </source>
</evidence>
<evidence type="ECO:0000256" key="2">
    <source>
        <dbReference type="ARBA" id="ARBA00022729"/>
    </source>
</evidence>
<keyword evidence="2" id="KW-0732">Signal</keyword>
<dbReference type="Pfam" id="PF07686">
    <property type="entry name" value="V-set"/>
    <property type="match status" value="1"/>
</dbReference>
<dbReference type="PANTHER" id="PTHR12080">
    <property type="entry name" value="SIGNALING LYMPHOCYTIC ACTIVATION MOLECULE"/>
    <property type="match status" value="1"/>
</dbReference>
<feature type="domain" description="Ig-like" evidence="7">
    <location>
        <begin position="192"/>
        <end position="274"/>
    </location>
</feature>
<evidence type="ECO:0000256" key="6">
    <source>
        <dbReference type="SAM" id="Phobius"/>
    </source>
</evidence>
<dbReference type="CDD" id="cd00096">
    <property type="entry name" value="Ig"/>
    <property type="match status" value="1"/>
</dbReference>
<organism evidence="8 9">
    <name type="scientific">Gopherus agassizii</name>
    <name type="common">Agassiz's desert tortoise</name>
    <dbReference type="NCBI Taxonomy" id="38772"/>
    <lineage>
        <taxon>Eukaryota</taxon>
        <taxon>Metazoa</taxon>
        <taxon>Chordata</taxon>
        <taxon>Craniata</taxon>
        <taxon>Vertebrata</taxon>
        <taxon>Euteleostomi</taxon>
        <taxon>Archelosauria</taxon>
        <taxon>Testudinata</taxon>
        <taxon>Testudines</taxon>
        <taxon>Cryptodira</taxon>
        <taxon>Durocryptodira</taxon>
        <taxon>Testudinoidea</taxon>
        <taxon>Testudinidae</taxon>
        <taxon>Gopherus</taxon>
    </lineage>
</organism>
<keyword evidence="3 6" id="KW-0472">Membrane</keyword>
<dbReference type="STRING" id="38772.ENSGAGP00000001525"/>
<keyword evidence="4" id="KW-0325">Glycoprotein</keyword>
<proteinExistence type="predicted"/>
<evidence type="ECO:0000256" key="4">
    <source>
        <dbReference type="ARBA" id="ARBA00023180"/>
    </source>
</evidence>
<dbReference type="GO" id="GO:0016020">
    <property type="term" value="C:membrane"/>
    <property type="evidence" value="ECO:0007669"/>
    <property type="project" value="UniProtKB-SubCell"/>
</dbReference>
<reference evidence="8" key="2">
    <citation type="submission" date="2025-08" db="UniProtKB">
        <authorList>
            <consortium name="Ensembl"/>
        </authorList>
    </citation>
    <scope>IDENTIFICATION</scope>
</reference>
<dbReference type="InterPro" id="IPR036179">
    <property type="entry name" value="Ig-like_dom_sf"/>
</dbReference>
<protein>
    <recommendedName>
        <fullName evidence="7">Ig-like domain-containing protein</fullName>
    </recommendedName>
</protein>
<evidence type="ECO:0000256" key="3">
    <source>
        <dbReference type="ARBA" id="ARBA00023136"/>
    </source>
</evidence>
<reference evidence="8" key="3">
    <citation type="submission" date="2025-09" db="UniProtKB">
        <authorList>
            <consortium name="Ensembl"/>
        </authorList>
    </citation>
    <scope>IDENTIFICATION</scope>
</reference>
<dbReference type="InterPro" id="IPR015631">
    <property type="entry name" value="CD2/SLAM_rcpt"/>
</dbReference>
<dbReference type="Proteomes" id="UP000291020">
    <property type="component" value="Unassembled WGS sequence"/>
</dbReference>
<feature type="region of interest" description="Disordered" evidence="5">
    <location>
        <begin position="322"/>
        <end position="392"/>
    </location>
</feature>
<dbReference type="InterPro" id="IPR007110">
    <property type="entry name" value="Ig-like_dom"/>
</dbReference>
<dbReference type="AlphaFoldDB" id="A0A452GIP5"/>
<comment type="subcellular location">
    <subcellularLocation>
        <location evidence="1">Membrane</location>
    </subcellularLocation>
</comment>
<dbReference type="PROSITE" id="PS50835">
    <property type="entry name" value="IG_LIKE"/>
    <property type="match status" value="1"/>
</dbReference>
<evidence type="ECO:0000256" key="1">
    <source>
        <dbReference type="ARBA" id="ARBA00004370"/>
    </source>
</evidence>
<dbReference type="Pfam" id="PF13927">
    <property type="entry name" value="Ig_3"/>
    <property type="match status" value="1"/>
</dbReference>
<dbReference type="Ensembl" id="ENSGAGT00000001739.1">
    <property type="protein sequence ID" value="ENSGAGP00000001525.1"/>
    <property type="gene ID" value="ENSGAGG00000001231.1"/>
</dbReference>
<evidence type="ECO:0000256" key="5">
    <source>
        <dbReference type="SAM" id="MobiDB-lite"/>
    </source>
</evidence>
<evidence type="ECO:0000313" key="8">
    <source>
        <dbReference type="Ensembl" id="ENSGAGP00000001525.1"/>
    </source>
</evidence>
<feature type="transmembrane region" description="Helical" evidence="6">
    <location>
        <begin position="295"/>
        <end position="314"/>
    </location>
</feature>
<evidence type="ECO:0000259" key="7">
    <source>
        <dbReference type="PROSITE" id="PS50835"/>
    </source>
</evidence>
<dbReference type="PANTHER" id="PTHR12080:SF121">
    <property type="entry name" value="IG-LIKE DOMAIN-CONTAINING PROTEIN-RELATED"/>
    <property type="match status" value="1"/>
</dbReference>
<keyword evidence="9" id="KW-1185">Reference proteome</keyword>